<name>A0ABU6ZRY5_9FABA</name>
<organism evidence="2 3">
    <name type="scientific">Stylosanthes scabra</name>
    <dbReference type="NCBI Taxonomy" id="79078"/>
    <lineage>
        <taxon>Eukaryota</taxon>
        <taxon>Viridiplantae</taxon>
        <taxon>Streptophyta</taxon>
        <taxon>Embryophyta</taxon>
        <taxon>Tracheophyta</taxon>
        <taxon>Spermatophyta</taxon>
        <taxon>Magnoliopsida</taxon>
        <taxon>eudicotyledons</taxon>
        <taxon>Gunneridae</taxon>
        <taxon>Pentapetalae</taxon>
        <taxon>rosids</taxon>
        <taxon>fabids</taxon>
        <taxon>Fabales</taxon>
        <taxon>Fabaceae</taxon>
        <taxon>Papilionoideae</taxon>
        <taxon>50 kb inversion clade</taxon>
        <taxon>dalbergioids sensu lato</taxon>
        <taxon>Dalbergieae</taxon>
        <taxon>Pterocarpus clade</taxon>
        <taxon>Stylosanthes</taxon>
    </lineage>
</organism>
<evidence type="ECO:0000313" key="2">
    <source>
        <dbReference type="EMBL" id="MED6224687.1"/>
    </source>
</evidence>
<dbReference type="EMBL" id="JASCZI010273342">
    <property type="protein sequence ID" value="MED6224687.1"/>
    <property type="molecule type" value="Genomic_DNA"/>
</dbReference>
<feature type="region of interest" description="Disordered" evidence="1">
    <location>
        <begin position="123"/>
        <end position="142"/>
    </location>
</feature>
<evidence type="ECO:0000313" key="3">
    <source>
        <dbReference type="Proteomes" id="UP001341840"/>
    </source>
</evidence>
<reference evidence="2 3" key="1">
    <citation type="journal article" date="2023" name="Plants (Basel)">
        <title>Bridging the Gap: Combining Genomics and Transcriptomics Approaches to Understand Stylosanthes scabra, an Orphan Legume from the Brazilian Caatinga.</title>
        <authorList>
            <person name="Ferreira-Neto J.R.C."/>
            <person name="da Silva M.D."/>
            <person name="Binneck E."/>
            <person name="de Melo N.F."/>
            <person name="da Silva R.H."/>
            <person name="de Melo A.L.T.M."/>
            <person name="Pandolfi V."/>
            <person name="Bustamante F.O."/>
            <person name="Brasileiro-Vidal A.C."/>
            <person name="Benko-Iseppon A.M."/>
        </authorList>
    </citation>
    <scope>NUCLEOTIDE SEQUENCE [LARGE SCALE GENOMIC DNA]</scope>
    <source>
        <tissue evidence="2">Leaves</tissue>
    </source>
</reference>
<proteinExistence type="predicted"/>
<gene>
    <name evidence="2" type="ORF">PIB30_086455</name>
</gene>
<feature type="region of interest" description="Disordered" evidence="1">
    <location>
        <begin position="78"/>
        <end position="110"/>
    </location>
</feature>
<dbReference type="Proteomes" id="UP001341840">
    <property type="component" value="Unassembled WGS sequence"/>
</dbReference>
<comment type="caution">
    <text evidence="2">The sequence shown here is derived from an EMBL/GenBank/DDBJ whole genome shotgun (WGS) entry which is preliminary data.</text>
</comment>
<feature type="compositionally biased region" description="Polar residues" evidence="1">
    <location>
        <begin position="123"/>
        <end position="133"/>
    </location>
</feature>
<accession>A0ABU6ZRY5</accession>
<keyword evidence="3" id="KW-1185">Reference proteome</keyword>
<sequence>MHEIGRREPHARILDGDAYNAEKKRLEKEHRAIIDAGDPDPPLIDEEELWTRMAGGRKIGRVYRRRVVPAYSYPRLIGNVNDDDIATGPPDLREQTNMGSQSQEVDQLKNTVSEMYMFMQRMQSNGSSVGTNTQHDDEFDYI</sequence>
<evidence type="ECO:0000256" key="1">
    <source>
        <dbReference type="SAM" id="MobiDB-lite"/>
    </source>
</evidence>
<protein>
    <submittedName>
        <fullName evidence="2">Uncharacterized protein</fullName>
    </submittedName>
</protein>
<feature type="compositionally biased region" description="Polar residues" evidence="1">
    <location>
        <begin position="95"/>
        <end position="110"/>
    </location>
</feature>